<evidence type="ECO:0000313" key="11">
    <source>
        <dbReference type="EMBL" id="GAA3714366.1"/>
    </source>
</evidence>
<dbReference type="CDD" id="cd01029">
    <property type="entry name" value="TOPRIM_primases"/>
    <property type="match status" value="1"/>
</dbReference>
<dbReference type="SUPFAM" id="SSF57783">
    <property type="entry name" value="Zinc beta-ribbon"/>
    <property type="match status" value="1"/>
</dbReference>
<dbReference type="Gene3D" id="3.90.580.10">
    <property type="entry name" value="Zinc finger, CHC2-type domain"/>
    <property type="match status" value="1"/>
</dbReference>
<evidence type="ECO:0000256" key="3">
    <source>
        <dbReference type="ARBA" id="ARBA00022679"/>
    </source>
</evidence>
<keyword evidence="3" id="KW-0808">Transferase</keyword>
<protein>
    <recommendedName>
        <fullName evidence="10">Zinc finger CHC2-type domain-containing protein</fullName>
    </recommendedName>
</protein>
<gene>
    <name evidence="11" type="ORF">GCM10022268_23910</name>
</gene>
<dbReference type="Gene3D" id="3.40.1360.10">
    <property type="match status" value="1"/>
</dbReference>
<keyword evidence="8" id="KW-0862">Zinc</keyword>
<evidence type="ECO:0000256" key="1">
    <source>
        <dbReference type="ARBA" id="ARBA00022478"/>
    </source>
</evidence>
<name>A0ABP7E504_9SPHN</name>
<comment type="caution">
    <text evidence="11">The sequence shown here is derived from an EMBL/GenBank/DDBJ whole genome shotgun (WGS) entry which is preliminary data.</text>
</comment>
<keyword evidence="1" id="KW-0240">DNA-directed RNA polymerase</keyword>
<dbReference type="SMART" id="SM00400">
    <property type="entry name" value="ZnF_CHCC"/>
    <property type="match status" value="1"/>
</dbReference>
<dbReference type="RefSeq" id="WP_344693623.1">
    <property type="nucleotide sequence ID" value="NZ_BAABBF010000005.1"/>
</dbReference>
<dbReference type="InterPro" id="IPR050219">
    <property type="entry name" value="DnaG_primase"/>
</dbReference>
<dbReference type="PANTHER" id="PTHR30313">
    <property type="entry name" value="DNA PRIMASE"/>
    <property type="match status" value="1"/>
</dbReference>
<dbReference type="Pfam" id="PF23639">
    <property type="entry name" value="DUF7146"/>
    <property type="match status" value="1"/>
</dbReference>
<dbReference type="Pfam" id="PF13362">
    <property type="entry name" value="Toprim_3"/>
    <property type="match status" value="1"/>
</dbReference>
<accession>A0ABP7E504</accession>
<keyword evidence="12" id="KW-1185">Reference proteome</keyword>
<evidence type="ECO:0000256" key="5">
    <source>
        <dbReference type="ARBA" id="ARBA00022705"/>
    </source>
</evidence>
<dbReference type="InterPro" id="IPR055570">
    <property type="entry name" value="DUF7146"/>
</dbReference>
<dbReference type="InterPro" id="IPR002694">
    <property type="entry name" value="Znf_CHC2"/>
</dbReference>
<keyword evidence="5" id="KW-0235">DNA replication</keyword>
<dbReference type="Proteomes" id="UP001500523">
    <property type="component" value="Unassembled WGS sequence"/>
</dbReference>
<evidence type="ECO:0000256" key="6">
    <source>
        <dbReference type="ARBA" id="ARBA00022723"/>
    </source>
</evidence>
<evidence type="ECO:0000256" key="8">
    <source>
        <dbReference type="ARBA" id="ARBA00022833"/>
    </source>
</evidence>
<evidence type="ECO:0000256" key="4">
    <source>
        <dbReference type="ARBA" id="ARBA00022695"/>
    </source>
</evidence>
<dbReference type="Pfam" id="PF01807">
    <property type="entry name" value="Zn_ribbon_DnaG"/>
    <property type="match status" value="1"/>
</dbReference>
<evidence type="ECO:0000256" key="9">
    <source>
        <dbReference type="ARBA" id="ARBA00023163"/>
    </source>
</evidence>
<keyword evidence="4" id="KW-0548">Nucleotidyltransferase</keyword>
<keyword evidence="9" id="KW-0804">Transcription</keyword>
<feature type="domain" description="Zinc finger CHC2-type" evidence="10">
    <location>
        <begin position="31"/>
        <end position="85"/>
    </location>
</feature>
<reference evidence="12" key="1">
    <citation type="journal article" date="2019" name="Int. J. Syst. Evol. Microbiol.">
        <title>The Global Catalogue of Microorganisms (GCM) 10K type strain sequencing project: providing services to taxonomists for standard genome sequencing and annotation.</title>
        <authorList>
            <consortium name="The Broad Institute Genomics Platform"/>
            <consortium name="The Broad Institute Genome Sequencing Center for Infectious Disease"/>
            <person name="Wu L."/>
            <person name="Ma J."/>
        </authorList>
    </citation>
    <scope>NUCLEOTIDE SEQUENCE [LARGE SCALE GENOMIC DNA]</scope>
    <source>
        <strain evidence="12">JCM 17498</strain>
    </source>
</reference>
<dbReference type="InterPro" id="IPR006171">
    <property type="entry name" value="TOPRIM_dom"/>
</dbReference>
<proteinExistence type="predicted"/>
<dbReference type="EMBL" id="BAABBF010000005">
    <property type="protein sequence ID" value="GAA3714366.1"/>
    <property type="molecule type" value="Genomic_DNA"/>
</dbReference>
<sequence length="305" mass="32206">MKIDLDVIRANHPIPSVVTSAVALKRSGNELAGLCPLHQEKGPSFYVYANGQRFHCFGCGAGGDVLDLVMAMHRVGLREAADMITGGNLPVMTGPPVVRVRQDTDSDRDTIGEARSIWDGGIAVVGTPAEAYLRRRGIVMELPPCLRFSRIRYGSRGVLHPTLICAITGPGGDLVGIQRTYLTQDGGKAGFNKVKLSLGRVRGGAIHLGPAAASMIVTEGLEDGLTLMQALGRSVWVAAGTSMLPAMVFPDTVSEIVIGADGDAPGETAARKAAAAFAATGRAVRIMRPTPPHKDFNAELMDRQS</sequence>
<evidence type="ECO:0000313" key="12">
    <source>
        <dbReference type="Proteomes" id="UP001500523"/>
    </source>
</evidence>
<keyword evidence="6" id="KW-0479">Metal-binding</keyword>
<organism evidence="11 12">
    <name type="scientific">Sphingomonas cynarae</name>
    <dbReference type="NCBI Taxonomy" id="930197"/>
    <lineage>
        <taxon>Bacteria</taxon>
        <taxon>Pseudomonadati</taxon>
        <taxon>Pseudomonadota</taxon>
        <taxon>Alphaproteobacteria</taxon>
        <taxon>Sphingomonadales</taxon>
        <taxon>Sphingomonadaceae</taxon>
        <taxon>Sphingomonas</taxon>
    </lineage>
</organism>
<evidence type="ECO:0000259" key="10">
    <source>
        <dbReference type="SMART" id="SM00400"/>
    </source>
</evidence>
<dbReference type="InterPro" id="IPR034154">
    <property type="entry name" value="TOPRIM_DnaG/twinkle"/>
</dbReference>
<keyword evidence="7" id="KW-0863">Zinc-finger</keyword>
<dbReference type="PANTHER" id="PTHR30313:SF2">
    <property type="entry name" value="DNA PRIMASE"/>
    <property type="match status" value="1"/>
</dbReference>
<dbReference type="InterPro" id="IPR036977">
    <property type="entry name" value="DNA_primase_Znf_CHC2"/>
</dbReference>
<evidence type="ECO:0000256" key="7">
    <source>
        <dbReference type="ARBA" id="ARBA00022771"/>
    </source>
</evidence>
<dbReference type="SUPFAM" id="SSF56731">
    <property type="entry name" value="DNA primase core"/>
    <property type="match status" value="1"/>
</dbReference>
<keyword evidence="2" id="KW-0639">Primosome</keyword>
<evidence type="ECO:0000256" key="2">
    <source>
        <dbReference type="ARBA" id="ARBA00022515"/>
    </source>
</evidence>